<dbReference type="KEGG" id="more:E1B28_010612"/>
<protein>
    <submittedName>
        <fullName evidence="2">Uncharacterized protein</fullName>
    </submittedName>
</protein>
<organism evidence="2 3">
    <name type="scientific">Marasmius oreades</name>
    <name type="common">fairy-ring Marasmius</name>
    <dbReference type="NCBI Taxonomy" id="181124"/>
    <lineage>
        <taxon>Eukaryota</taxon>
        <taxon>Fungi</taxon>
        <taxon>Dikarya</taxon>
        <taxon>Basidiomycota</taxon>
        <taxon>Agaricomycotina</taxon>
        <taxon>Agaricomycetes</taxon>
        <taxon>Agaricomycetidae</taxon>
        <taxon>Agaricales</taxon>
        <taxon>Marasmiineae</taxon>
        <taxon>Marasmiaceae</taxon>
        <taxon>Marasmius</taxon>
    </lineage>
</organism>
<dbReference type="Proteomes" id="UP001049176">
    <property type="component" value="Chromosome 6"/>
</dbReference>
<evidence type="ECO:0000256" key="1">
    <source>
        <dbReference type="SAM" id="Phobius"/>
    </source>
</evidence>
<dbReference type="EMBL" id="CM032186">
    <property type="protein sequence ID" value="KAG7091591.1"/>
    <property type="molecule type" value="Genomic_DNA"/>
</dbReference>
<dbReference type="AlphaFoldDB" id="A0A9P7USV7"/>
<dbReference type="RefSeq" id="XP_043008061.1">
    <property type="nucleotide sequence ID" value="XM_043155589.1"/>
</dbReference>
<feature type="transmembrane region" description="Helical" evidence="1">
    <location>
        <begin position="12"/>
        <end position="36"/>
    </location>
</feature>
<evidence type="ECO:0000313" key="2">
    <source>
        <dbReference type="EMBL" id="KAG7091591.1"/>
    </source>
</evidence>
<dbReference type="GeneID" id="66079688"/>
<sequence length="291" mass="32723">MRNMTISKAQFIALWMETLFFGINTVLFLICLYVLLRSRGHKVFLGAAVVMYALCTAHVVVDFIRGIDAFFGPEHEPMAYYTDPLMWSDLLRQALYITNILIADSLLIYRLYIIWGYTRWIVILPMLLLVGFSVSGYISAWLFTRVQPGQNVFDTSIPMCSLIGYAMSLSTNVIVTGLIAGRIWWDARRTSKFLGRPYCQKYLQAMAIVIESGAIISASLVVLVVLYSLKFNATYVTDSIAQITGIAPTLIIVRVGMGCAVESDRDQSENFAQTELSSIRFVRNSARINTV</sequence>
<comment type="caution">
    <text evidence="2">The sequence shown here is derived from an EMBL/GenBank/DDBJ whole genome shotgun (WGS) entry which is preliminary data.</text>
</comment>
<feature type="transmembrane region" description="Helical" evidence="1">
    <location>
        <begin position="120"/>
        <end position="143"/>
    </location>
</feature>
<gene>
    <name evidence="2" type="ORF">E1B28_010612</name>
</gene>
<feature type="transmembrane region" description="Helical" evidence="1">
    <location>
        <begin position="205"/>
        <end position="227"/>
    </location>
</feature>
<keyword evidence="1" id="KW-1133">Transmembrane helix</keyword>
<accession>A0A9P7USV7</accession>
<keyword evidence="1" id="KW-0812">Transmembrane</keyword>
<evidence type="ECO:0000313" key="3">
    <source>
        <dbReference type="Proteomes" id="UP001049176"/>
    </source>
</evidence>
<feature type="transmembrane region" description="Helical" evidence="1">
    <location>
        <begin position="94"/>
        <end position="113"/>
    </location>
</feature>
<keyword evidence="1" id="KW-0472">Membrane</keyword>
<feature type="transmembrane region" description="Helical" evidence="1">
    <location>
        <begin position="163"/>
        <end position="185"/>
    </location>
</feature>
<name>A0A9P7USV7_9AGAR</name>
<reference evidence="2" key="1">
    <citation type="journal article" date="2021" name="Genome Biol. Evol.">
        <title>The assembled and annotated genome of the fairy-ring fungus Marasmius oreades.</title>
        <authorList>
            <person name="Hiltunen M."/>
            <person name="Ament-Velasquez S.L."/>
            <person name="Johannesson H."/>
        </authorList>
    </citation>
    <scope>NUCLEOTIDE SEQUENCE</scope>
    <source>
        <strain evidence="2">03SP1</strain>
    </source>
</reference>
<keyword evidence="3" id="KW-1185">Reference proteome</keyword>
<proteinExistence type="predicted"/>
<dbReference type="OrthoDB" id="3354175at2759"/>
<feature type="transmembrane region" description="Helical" evidence="1">
    <location>
        <begin position="43"/>
        <end position="61"/>
    </location>
</feature>